<dbReference type="SUPFAM" id="SSF56112">
    <property type="entry name" value="Protein kinase-like (PK-like)"/>
    <property type="match status" value="1"/>
</dbReference>
<dbReference type="AlphaFoldDB" id="A0A0A1TX81"/>
<dbReference type="InterPro" id="IPR008271">
    <property type="entry name" value="Ser/Thr_kinase_AS"/>
</dbReference>
<accession>A0A0A1TX81</accession>
<evidence type="ECO:0000256" key="7">
    <source>
        <dbReference type="PROSITE-ProRule" id="PRU10141"/>
    </source>
</evidence>
<gene>
    <name evidence="10" type="ORF">EIN_213110</name>
</gene>
<dbReference type="Proteomes" id="UP000014680">
    <property type="component" value="Unassembled WGS sequence"/>
</dbReference>
<dbReference type="PROSITE" id="PS00108">
    <property type="entry name" value="PROTEIN_KINASE_ST"/>
    <property type="match status" value="1"/>
</dbReference>
<keyword evidence="2 8" id="KW-0723">Serine/threonine-protein kinase</keyword>
<evidence type="ECO:0000256" key="5">
    <source>
        <dbReference type="ARBA" id="ARBA00022777"/>
    </source>
</evidence>
<dbReference type="OrthoDB" id="1732493at2759"/>
<dbReference type="VEuPathDB" id="AmoebaDB:EIN_213110"/>
<evidence type="ECO:0000259" key="9">
    <source>
        <dbReference type="PROSITE" id="PS50011"/>
    </source>
</evidence>
<organism evidence="10 11">
    <name type="scientific">Entamoeba invadens IP1</name>
    <dbReference type="NCBI Taxonomy" id="370355"/>
    <lineage>
        <taxon>Eukaryota</taxon>
        <taxon>Amoebozoa</taxon>
        <taxon>Evosea</taxon>
        <taxon>Archamoebae</taxon>
        <taxon>Mastigamoebida</taxon>
        <taxon>Entamoebidae</taxon>
        <taxon>Entamoeba</taxon>
    </lineage>
</organism>
<dbReference type="GO" id="GO:0005634">
    <property type="term" value="C:nucleus"/>
    <property type="evidence" value="ECO:0007669"/>
    <property type="project" value="TreeGrafter"/>
</dbReference>
<dbReference type="EC" id="2.7.11.23" evidence="10"/>
<keyword evidence="4 7" id="KW-0547">Nucleotide-binding</keyword>
<proteinExistence type="inferred from homology"/>
<keyword evidence="11" id="KW-1185">Reference proteome</keyword>
<dbReference type="InterPro" id="IPR011009">
    <property type="entry name" value="Kinase-like_dom_sf"/>
</dbReference>
<dbReference type="GO" id="GO:0008353">
    <property type="term" value="F:RNA polymerase II CTD heptapeptide repeat kinase activity"/>
    <property type="evidence" value="ECO:0007669"/>
    <property type="project" value="UniProtKB-EC"/>
</dbReference>
<evidence type="ECO:0000256" key="3">
    <source>
        <dbReference type="ARBA" id="ARBA00022679"/>
    </source>
</evidence>
<dbReference type="GO" id="GO:0005524">
    <property type="term" value="F:ATP binding"/>
    <property type="evidence" value="ECO:0007669"/>
    <property type="project" value="UniProtKB-UniRule"/>
</dbReference>
<dbReference type="PANTHER" id="PTHR24056">
    <property type="entry name" value="CELL DIVISION PROTEIN KINASE"/>
    <property type="match status" value="1"/>
</dbReference>
<dbReference type="FunFam" id="1.10.510.10:FF:000624">
    <property type="entry name" value="Mitogen-activated protein kinase"/>
    <property type="match status" value="1"/>
</dbReference>
<dbReference type="Gene3D" id="3.30.200.20">
    <property type="entry name" value="Phosphorylase Kinase, domain 1"/>
    <property type="match status" value="1"/>
</dbReference>
<sequence>MLIANMYKTIAVIGEGSYGVVYKAIRLSDNSVVAIKQMRIGESGMSASAVRELSLLRTINHENIVKVLDVIVNDALYVILEFCTADLRAFLKEKVLSRQMAIKMTHQLLLAVGYLHEKGIIHRDIKPHNILITKKCEVKLCDFGLAKENAIPNRSQCNEVITLWYRPPELIFGQTKYGAEIDVWSVGCVIPELFGTIPLFAANSAKKITTLMNSAFPGELEVFSGLPLFSVFDRDAYVKWDMPDFDEVAKALVKKMVVVIPENRINMKTALDDMLFK</sequence>
<keyword evidence="5 10" id="KW-0418">Kinase</keyword>
<evidence type="ECO:0000256" key="2">
    <source>
        <dbReference type="ARBA" id="ARBA00022527"/>
    </source>
</evidence>
<dbReference type="PROSITE" id="PS00107">
    <property type="entry name" value="PROTEIN_KINASE_ATP"/>
    <property type="match status" value="1"/>
</dbReference>
<dbReference type="InterPro" id="IPR000719">
    <property type="entry name" value="Prot_kinase_dom"/>
</dbReference>
<comment type="similarity">
    <text evidence="1">Belongs to the protein kinase superfamily. CMGC Ser/Thr protein kinase family. CDC2/CDKX subfamily.</text>
</comment>
<evidence type="ECO:0000256" key="8">
    <source>
        <dbReference type="RuleBase" id="RU000304"/>
    </source>
</evidence>
<dbReference type="SMART" id="SM00220">
    <property type="entry name" value="S_TKc"/>
    <property type="match status" value="1"/>
</dbReference>
<protein>
    <submittedName>
        <fullName evidence="10">Cyclin-dependent kinase A-1, putative</fullName>
        <ecNumber evidence="10">2.7.11.23</ecNumber>
    </submittedName>
</protein>
<reference evidence="10 11" key="1">
    <citation type="submission" date="2012-10" db="EMBL/GenBank/DDBJ databases">
        <authorList>
            <person name="Zafar N."/>
            <person name="Inman J."/>
            <person name="Hall N."/>
            <person name="Lorenzi H."/>
            <person name="Caler E."/>
        </authorList>
    </citation>
    <scope>NUCLEOTIDE SEQUENCE [LARGE SCALE GENOMIC DNA]</scope>
    <source>
        <strain evidence="10 11">IP1</strain>
    </source>
</reference>
<feature type="domain" description="Protein kinase" evidence="9">
    <location>
        <begin position="7"/>
        <end position="276"/>
    </location>
</feature>
<dbReference type="RefSeq" id="XP_004183427.1">
    <property type="nucleotide sequence ID" value="XM_004183379.1"/>
</dbReference>
<evidence type="ECO:0000313" key="10">
    <source>
        <dbReference type="EMBL" id="ELP84081.1"/>
    </source>
</evidence>
<dbReference type="PANTHER" id="PTHR24056:SF46">
    <property type="entry name" value="CYCLIN-DEPENDENT KINASE 5"/>
    <property type="match status" value="1"/>
</dbReference>
<name>A0A0A1TX81_ENTIV</name>
<evidence type="ECO:0000256" key="4">
    <source>
        <dbReference type="ARBA" id="ARBA00022741"/>
    </source>
</evidence>
<dbReference type="EMBL" id="KB207169">
    <property type="protein sequence ID" value="ELP84081.1"/>
    <property type="molecule type" value="Genomic_DNA"/>
</dbReference>
<dbReference type="OMA" id="YVQECIR"/>
<evidence type="ECO:0000313" key="11">
    <source>
        <dbReference type="Proteomes" id="UP000014680"/>
    </source>
</evidence>
<keyword evidence="3 10" id="KW-0808">Transferase</keyword>
<dbReference type="KEGG" id="eiv:EIN_213110"/>
<evidence type="ECO:0000256" key="6">
    <source>
        <dbReference type="ARBA" id="ARBA00022840"/>
    </source>
</evidence>
<keyword evidence="6 7" id="KW-0067">ATP-binding</keyword>
<dbReference type="Pfam" id="PF00069">
    <property type="entry name" value="Pkinase"/>
    <property type="match status" value="1"/>
</dbReference>
<dbReference type="InterPro" id="IPR017441">
    <property type="entry name" value="Protein_kinase_ATP_BS"/>
</dbReference>
<dbReference type="InterPro" id="IPR050108">
    <property type="entry name" value="CDK"/>
</dbReference>
<dbReference type="GeneID" id="14883048"/>
<dbReference type="Gene3D" id="1.10.510.10">
    <property type="entry name" value="Transferase(Phosphotransferase) domain 1"/>
    <property type="match status" value="1"/>
</dbReference>
<dbReference type="GO" id="GO:0005737">
    <property type="term" value="C:cytoplasm"/>
    <property type="evidence" value="ECO:0007669"/>
    <property type="project" value="TreeGrafter"/>
</dbReference>
<evidence type="ECO:0000256" key="1">
    <source>
        <dbReference type="ARBA" id="ARBA00006485"/>
    </source>
</evidence>
<feature type="binding site" evidence="7">
    <location>
        <position position="36"/>
    </location>
    <ligand>
        <name>ATP</name>
        <dbReference type="ChEBI" id="CHEBI:30616"/>
    </ligand>
</feature>
<dbReference type="PROSITE" id="PS50011">
    <property type="entry name" value="PROTEIN_KINASE_DOM"/>
    <property type="match status" value="1"/>
</dbReference>
<dbReference type="GO" id="GO:0004693">
    <property type="term" value="F:cyclin-dependent protein serine/threonine kinase activity"/>
    <property type="evidence" value="ECO:0007669"/>
    <property type="project" value="TreeGrafter"/>
</dbReference>